<evidence type="ECO:0008006" key="7">
    <source>
        <dbReference type="Google" id="ProtNLM"/>
    </source>
</evidence>
<feature type="domain" description="Tubulin-folding cofactor D C-terminal" evidence="3">
    <location>
        <begin position="619"/>
        <end position="783"/>
    </location>
</feature>
<dbReference type="GO" id="GO:0007021">
    <property type="term" value="P:tubulin complex assembly"/>
    <property type="evidence" value="ECO:0007669"/>
    <property type="project" value="InterPro"/>
</dbReference>
<dbReference type="PANTHER" id="PTHR12658">
    <property type="entry name" value="BETA-TUBULIN COFACTOR D"/>
    <property type="match status" value="1"/>
</dbReference>
<feature type="region of interest" description="Disordered" evidence="2">
    <location>
        <begin position="895"/>
        <end position="924"/>
    </location>
</feature>
<dbReference type="InterPro" id="IPR033162">
    <property type="entry name" value="TBCD"/>
</dbReference>
<reference evidence="5" key="1">
    <citation type="journal article" date="2020" name="bioRxiv">
        <title>Hybrid origin of Populus tomentosa Carr. identified through genome sequencing and phylogenomic analysis.</title>
        <authorList>
            <person name="An X."/>
            <person name="Gao K."/>
            <person name="Chen Z."/>
            <person name="Li J."/>
            <person name="Yang X."/>
            <person name="Yang X."/>
            <person name="Zhou J."/>
            <person name="Guo T."/>
            <person name="Zhao T."/>
            <person name="Huang S."/>
            <person name="Miao D."/>
            <person name="Khan W.U."/>
            <person name="Rao P."/>
            <person name="Ye M."/>
            <person name="Lei B."/>
            <person name="Liao W."/>
            <person name="Wang J."/>
            <person name="Ji L."/>
            <person name="Li Y."/>
            <person name="Guo B."/>
            <person name="Mustafa N.S."/>
            <person name="Li S."/>
            <person name="Yun Q."/>
            <person name="Keller S.R."/>
            <person name="Mao J."/>
            <person name="Zhang R."/>
            <person name="Strauss S.H."/>
        </authorList>
    </citation>
    <scope>NUCLEOTIDE SEQUENCE</scope>
    <source>
        <strain evidence="5">GM15</strain>
        <tissue evidence="5">Leaf</tissue>
    </source>
</reference>
<dbReference type="GO" id="GO:0007023">
    <property type="term" value="P:post-chaperonin tubulin folding pathway"/>
    <property type="evidence" value="ECO:0007669"/>
    <property type="project" value="InterPro"/>
</dbReference>
<sequence length="924" mass="102714">MGVVSTVWTDVSLLEKSGTAAHSPLLRKYLVKLTQTDRSYLPRSSFTSLVLCGGQDHLHLQNPHLYPLLECMAMCVTRMGRTSSLGENVSLNVSKRADQCSHDENIDSVKPEESANCLEDEAMDVPEIVEEIIEMLLAGLRHDEVLSSILELFSPGEGDGSWHGACLALAELARRGLLFAYESSQRCTLCCEVISADIFLLETEEMALHYDIRRGPHSVGSHVRDAAAYVCWAFGRAYYHVDMRYVLEQLAPHLLTVACYDREVNCRRAAAAAFQENVGRQGTTHMALTYIKDTFIRLQKNCCTTRSVTGFLGGYLLVCLGLSDVKCSLATWHNISLRELAGEALSALVKYDPEYFASFVLEKLIPSTLSSDLCMRHGATLATAEIVLALHRFDYDLATGVLLKTNKLLGVVPAIEEKHGLYRGKGGEIMRSAVSRFIECVNDAVKKALEHFVRAYLVTTNNEGASSITSKYLEQLTDQNVAVRRGSAMALGVLPYELLANRWRDVLLKLSSACMIENKPEDRDAEARDGMSLYHLIKNEVMLSLFKALDDYSVDNRGDVGSWVREAAMEGLETCTYILCIKDSKGKSHGVESVSERPNNDVADNSQVVSFFDANLATNVIGGIAKQAVEKMDKIREAAAKVLQRILYNKAIFIPFIPYRENLEEIVPNETDLKWGVPTFSYQRFVQLLWFSCYSRSVLSGLVISIGGLQDSLRKASISALLKYLQPVETEESNDRRTREHMLSADMLWVLQQYKKCDRVIVPTLKDQTPVFCASVLDSLAVELKGSKDFAKLYSGIAILGYIASLLETINARAFTHLLTLLGHRYPKIRKASAEQVYIVLLQNGNLVPEDKMEKALEIISETCWDGDVEATKLQKLELYEMAGVDLGLLVKPRDKLPNKDSGKEPATNDENASYSSLVGSSGF</sequence>
<evidence type="ECO:0000259" key="3">
    <source>
        <dbReference type="Pfam" id="PF12612"/>
    </source>
</evidence>
<name>A0A8X8CCJ2_POPTO</name>
<dbReference type="OrthoDB" id="10253476at2759"/>
<keyword evidence="1" id="KW-0143">Chaperone</keyword>
<comment type="caution">
    <text evidence="5">The sequence shown here is derived from an EMBL/GenBank/DDBJ whole genome shotgun (WGS) entry which is preliminary data.</text>
</comment>
<dbReference type="Proteomes" id="UP000886885">
    <property type="component" value="Chromosome 14A"/>
</dbReference>
<evidence type="ECO:0000313" key="6">
    <source>
        <dbReference type="Proteomes" id="UP000886885"/>
    </source>
</evidence>
<feature type="domain" description="Tubulin-folding cofactor D ARM repeats" evidence="4">
    <location>
        <begin position="143"/>
        <end position="283"/>
    </location>
</feature>
<evidence type="ECO:0000256" key="1">
    <source>
        <dbReference type="ARBA" id="ARBA00023186"/>
    </source>
</evidence>
<dbReference type="EMBL" id="JAAWWB010000027">
    <property type="protein sequence ID" value="KAG6749375.1"/>
    <property type="molecule type" value="Genomic_DNA"/>
</dbReference>
<protein>
    <recommendedName>
        <fullName evidence="7">Tubulin-specific chaperone D</fullName>
    </recommendedName>
</protein>
<evidence type="ECO:0000313" key="5">
    <source>
        <dbReference type="EMBL" id="KAG6749375.1"/>
    </source>
</evidence>
<evidence type="ECO:0000259" key="4">
    <source>
        <dbReference type="Pfam" id="PF25767"/>
    </source>
</evidence>
<dbReference type="AlphaFoldDB" id="A0A8X8CCJ2"/>
<dbReference type="PANTHER" id="PTHR12658:SF0">
    <property type="entry name" value="TUBULIN-SPECIFIC CHAPERONE D"/>
    <property type="match status" value="1"/>
</dbReference>
<proteinExistence type="predicted"/>
<dbReference type="Pfam" id="PF12612">
    <property type="entry name" value="TFCD_C"/>
    <property type="match status" value="1"/>
</dbReference>
<dbReference type="GO" id="GO:0005096">
    <property type="term" value="F:GTPase activator activity"/>
    <property type="evidence" value="ECO:0007669"/>
    <property type="project" value="InterPro"/>
</dbReference>
<dbReference type="InterPro" id="IPR058033">
    <property type="entry name" value="ARM_TBCD_2nd"/>
</dbReference>
<dbReference type="GO" id="GO:0000226">
    <property type="term" value="P:microtubule cytoskeleton organization"/>
    <property type="evidence" value="ECO:0007669"/>
    <property type="project" value="TreeGrafter"/>
</dbReference>
<accession>A0A8X8CCJ2</accession>
<evidence type="ECO:0000256" key="2">
    <source>
        <dbReference type="SAM" id="MobiDB-lite"/>
    </source>
</evidence>
<dbReference type="GO" id="GO:0048487">
    <property type="term" value="F:beta-tubulin binding"/>
    <property type="evidence" value="ECO:0007669"/>
    <property type="project" value="InterPro"/>
</dbReference>
<dbReference type="InterPro" id="IPR022577">
    <property type="entry name" value="TBCD_C"/>
</dbReference>
<organism evidence="5 6">
    <name type="scientific">Populus tomentosa</name>
    <name type="common">Chinese white poplar</name>
    <dbReference type="NCBI Taxonomy" id="118781"/>
    <lineage>
        <taxon>Eukaryota</taxon>
        <taxon>Viridiplantae</taxon>
        <taxon>Streptophyta</taxon>
        <taxon>Embryophyta</taxon>
        <taxon>Tracheophyta</taxon>
        <taxon>Spermatophyta</taxon>
        <taxon>Magnoliopsida</taxon>
        <taxon>eudicotyledons</taxon>
        <taxon>Gunneridae</taxon>
        <taxon>Pentapetalae</taxon>
        <taxon>rosids</taxon>
        <taxon>fabids</taxon>
        <taxon>Malpighiales</taxon>
        <taxon>Salicaceae</taxon>
        <taxon>Saliceae</taxon>
        <taxon>Populus</taxon>
    </lineage>
</organism>
<feature type="compositionally biased region" description="Polar residues" evidence="2">
    <location>
        <begin position="909"/>
        <end position="924"/>
    </location>
</feature>
<feature type="compositionally biased region" description="Basic and acidic residues" evidence="2">
    <location>
        <begin position="895"/>
        <end position="904"/>
    </location>
</feature>
<gene>
    <name evidence="5" type="ORF">POTOM_046419</name>
</gene>
<keyword evidence="6" id="KW-1185">Reference proteome</keyword>
<dbReference type="Pfam" id="PF25767">
    <property type="entry name" value="ARM_TBCD_2nd"/>
    <property type="match status" value="1"/>
</dbReference>